<organism evidence="2 3">
    <name type="scientific">Rhodovastum atsumiense</name>
    <dbReference type="NCBI Taxonomy" id="504468"/>
    <lineage>
        <taxon>Bacteria</taxon>
        <taxon>Pseudomonadati</taxon>
        <taxon>Pseudomonadota</taxon>
        <taxon>Alphaproteobacteria</taxon>
        <taxon>Acetobacterales</taxon>
        <taxon>Acetobacteraceae</taxon>
        <taxon>Rhodovastum</taxon>
    </lineage>
</organism>
<accession>A0A5M6IV80</accession>
<evidence type="ECO:0008006" key="4">
    <source>
        <dbReference type="Google" id="ProtNLM"/>
    </source>
</evidence>
<keyword evidence="3" id="KW-1185">Reference proteome</keyword>
<dbReference type="EMBL" id="VWPK01000020">
    <property type="protein sequence ID" value="KAA5611458.1"/>
    <property type="molecule type" value="Genomic_DNA"/>
</dbReference>
<dbReference type="RefSeq" id="WP_150041463.1">
    <property type="nucleotide sequence ID" value="NZ_OW485601.1"/>
</dbReference>
<protein>
    <recommendedName>
        <fullName evidence="4">FlgO domain-containing protein</fullName>
    </recommendedName>
</protein>
<dbReference type="Proteomes" id="UP000325255">
    <property type="component" value="Unassembled WGS sequence"/>
</dbReference>
<name>A0A5M6IV80_9PROT</name>
<keyword evidence="1" id="KW-0732">Signal</keyword>
<evidence type="ECO:0000256" key="1">
    <source>
        <dbReference type="SAM" id="SignalP"/>
    </source>
</evidence>
<reference evidence="2 3" key="1">
    <citation type="submission" date="2019-09" db="EMBL/GenBank/DDBJ databases">
        <title>Genome sequence of Rhodovastum atsumiense, a diverse member of the Acetobacteraceae family of non-sulfur purple photosynthetic bacteria.</title>
        <authorList>
            <person name="Meyer T."/>
            <person name="Kyndt J."/>
        </authorList>
    </citation>
    <scope>NUCLEOTIDE SEQUENCE [LARGE SCALE GENOMIC DNA]</scope>
    <source>
        <strain evidence="2 3">DSM 21279</strain>
    </source>
</reference>
<evidence type="ECO:0000313" key="2">
    <source>
        <dbReference type="EMBL" id="KAA5611458.1"/>
    </source>
</evidence>
<feature type="signal peptide" evidence="1">
    <location>
        <begin position="1"/>
        <end position="28"/>
    </location>
</feature>
<evidence type="ECO:0000313" key="3">
    <source>
        <dbReference type="Proteomes" id="UP000325255"/>
    </source>
</evidence>
<comment type="caution">
    <text evidence="2">The sequence shown here is derived from an EMBL/GenBank/DDBJ whole genome shotgun (WGS) entry which is preliminary data.</text>
</comment>
<proteinExistence type="predicted"/>
<dbReference type="AlphaFoldDB" id="A0A5M6IV80"/>
<feature type="chain" id="PRO_5024449180" description="FlgO domain-containing protein" evidence="1">
    <location>
        <begin position="29"/>
        <end position="182"/>
    </location>
</feature>
<gene>
    <name evidence="2" type="ORF">F1189_14080</name>
</gene>
<sequence length="182" mass="19669">MSSFRSVLAGGFLLLAAAILTVGGEAPAAGAVADAVRDRLREEAQRAGYVTQAALQGDMKPIAFASSLRPLLTSGIFVASSITFVVCDDGPSGLDIARALQDRLQEEARQTAHLMRNILRRDVPPIRFANIHPGNFSDSGLMTFAGQVSFDEVSGTDVRHVTTRVVVSRDEESWRVLRMEKI</sequence>